<protein>
    <submittedName>
        <fullName evidence="1">Abiotic ATP-binding protein</fullName>
    </submittedName>
</protein>
<keyword evidence="1" id="KW-0547">Nucleotide-binding</keyword>
<evidence type="ECO:0000313" key="1">
    <source>
        <dbReference type="EMBL" id="DAE21489.1"/>
    </source>
</evidence>
<accession>A0A8S5QRN4</accession>
<dbReference type="EMBL" id="BK015712">
    <property type="protein sequence ID" value="DAE21489.1"/>
    <property type="molecule type" value="Genomic_DNA"/>
</dbReference>
<proteinExistence type="predicted"/>
<reference evidence="1" key="1">
    <citation type="journal article" date="2021" name="Proc. Natl. Acad. Sci. U.S.A.">
        <title>A Catalog of Tens of Thousands of Viruses from Human Metagenomes Reveals Hidden Associations with Chronic Diseases.</title>
        <authorList>
            <person name="Tisza M.J."/>
            <person name="Buck C.B."/>
        </authorList>
    </citation>
    <scope>NUCLEOTIDE SEQUENCE</scope>
    <source>
        <strain evidence="1">CtgXL3</strain>
    </source>
</reference>
<organism evidence="1">
    <name type="scientific">Myoviridae sp. ctgXL3</name>
    <dbReference type="NCBI Taxonomy" id="2826681"/>
    <lineage>
        <taxon>Viruses</taxon>
        <taxon>Duplodnaviria</taxon>
        <taxon>Heunggongvirae</taxon>
        <taxon>Uroviricota</taxon>
        <taxon>Caudoviricetes</taxon>
    </lineage>
</organism>
<sequence length="82" mass="9488">MTANQIIQQLELVKLKHKDRRVDVGELNLYNMCDDCARKLKETTEFKLESSDNTDMTLECKNGIYVVYDKEGAVVAEFLAYH</sequence>
<keyword evidence="1" id="KW-0067">ATP-binding</keyword>
<name>A0A8S5QRN4_9CAUD</name>
<dbReference type="GO" id="GO:0005524">
    <property type="term" value="F:ATP binding"/>
    <property type="evidence" value="ECO:0007669"/>
    <property type="project" value="UniProtKB-KW"/>
</dbReference>